<accession>A0A075R4U9</accession>
<dbReference type="HOGENOM" id="CLU_054212_0_0_9"/>
<keyword evidence="7 9" id="KW-1133">Transmembrane helix</keyword>
<protein>
    <recommendedName>
        <fullName evidence="9">Cobalamin biosynthesis protein CobD</fullName>
    </recommendedName>
</protein>
<comment type="function">
    <text evidence="9">Converts cobyric acid to cobinamide by the addition of aminopropanol on the F carboxylic group.</text>
</comment>
<evidence type="ECO:0000256" key="9">
    <source>
        <dbReference type="HAMAP-Rule" id="MF_00024"/>
    </source>
</evidence>
<comment type="similarity">
    <text evidence="3 9">Belongs to the CobD/CbiB family.</text>
</comment>
<dbReference type="UniPathway" id="UPA00148"/>
<comment type="pathway">
    <text evidence="2 9">Cofactor biosynthesis; adenosylcobalamin biosynthesis.</text>
</comment>
<dbReference type="GO" id="GO:0048472">
    <property type="term" value="F:threonine-phosphate decarboxylase activity"/>
    <property type="evidence" value="ECO:0007669"/>
    <property type="project" value="InterPro"/>
</dbReference>
<keyword evidence="6 9" id="KW-0812">Transmembrane</keyword>
<feature type="transmembrane region" description="Helical" evidence="9">
    <location>
        <begin position="219"/>
        <end position="236"/>
    </location>
</feature>
<keyword evidence="8 9" id="KW-0472">Membrane</keyword>
<dbReference type="Pfam" id="PF03186">
    <property type="entry name" value="CobD_Cbib"/>
    <property type="match status" value="1"/>
</dbReference>
<dbReference type="Proteomes" id="UP000005850">
    <property type="component" value="Chromosome"/>
</dbReference>
<feature type="transmembrane region" description="Helical" evidence="9">
    <location>
        <begin position="171"/>
        <end position="188"/>
    </location>
</feature>
<feature type="transmembrane region" description="Helical" evidence="9">
    <location>
        <begin position="63"/>
        <end position="84"/>
    </location>
</feature>
<sequence>MEIMLGTSLLCAYLLDLIIGDPRWIPHPVIGMGKVISWLDRRIRPVYHSLVNRGRSAFLSGRLLGLLFPVIVVGLAFFVPYYLLKGLASIHPWLSYIAEVVLIATTIATKGLAQAGQKIYAALQKGDLGEARFQLSMVVGRDTEQLDEKEISRGTVETVAENIVDAVTSPLFFAMLGGAPLAMAYRAVNTLDSMVGYKNEKYLHLGWASARLDDICNYIPARITFIFLILAAFLLGKDWKDAWKTGIRDASKHPSPNSGWSEAAVAGALHIQLGGTNTYQGVVSHRALMGTPKVELQAKHIKQTIQILYATTFCYALCAFILRGLLLY</sequence>
<dbReference type="NCBIfam" id="TIGR00380">
    <property type="entry name" value="cobal_cbiB"/>
    <property type="match status" value="1"/>
</dbReference>
<evidence type="ECO:0000313" key="11">
    <source>
        <dbReference type="Proteomes" id="UP000005850"/>
    </source>
</evidence>
<dbReference type="HAMAP" id="MF_00024">
    <property type="entry name" value="CobD_CbiB"/>
    <property type="match status" value="1"/>
</dbReference>
<evidence type="ECO:0000256" key="1">
    <source>
        <dbReference type="ARBA" id="ARBA00004651"/>
    </source>
</evidence>
<dbReference type="AlphaFoldDB" id="A0A075R4U9"/>
<evidence type="ECO:0000256" key="4">
    <source>
        <dbReference type="ARBA" id="ARBA00022475"/>
    </source>
</evidence>
<dbReference type="EMBL" id="CP007806">
    <property type="protein sequence ID" value="AIG26501.1"/>
    <property type="molecule type" value="Genomic_DNA"/>
</dbReference>
<gene>
    <name evidence="9" type="primary">cobD</name>
    <name evidence="10" type="ORF">BRLA_c021800</name>
</gene>
<dbReference type="RefSeq" id="WP_003337364.1">
    <property type="nucleotide sequence ID" value="NZ_CP007806.1"/>
</dbReference>
<evidence type="ECO:0000256" key="7">
    <source>
        <dbReference type="ARBA" id="ARBA00022989"/>
    </source>
</evidence>
<dbReference type="InterPro" id="IPR004485">
    <property type="entry name" value="Cobalamin_biosynth_CobD/CbiB"/>
</dbReference>
<feature type="transmembrane region" description="Helical" evidence="9">
    <location>
        <begin position="307"/>
        <end position="326"/>
    </location>
</feature>
<organism evidence="10 11">
    <name type="scientific">Brevibacillus laterosporus LMG 15441</name>
    <dbReference type="NCBI Taxonomy" id="1042163"/>
    <lineage>
        <taxon>Bacteria</taxon>
        <taxon>Bacillati</taxon>
        <taxon>Bacillota</taxon>
        <taxon>Bacilli</taxon>
        <taxon>Bacillales</taxon>
        <taxon>Paenibacillaceae</taxon>
        <taxon>Brevibacillus</taxon>
    </lineage>
</organism>
<dbReference type="GO" id="GO:0009236">
    <property type="term" value="P:cobalamin biosynthetic process"/>
    <property type="evidence" value="ECO:0007669"/>
    <property type="project" value="UniProtKB-UniRule"/>
</dbReference>
<name>A0A075R4U9_BRELA</name>
<feature type="transmembrane region" description="Helical" evidence="9">
    <location>
        <begin position="90"/>
        <end position="109"/>
    </location>
</feature>
<keyword evidence="11" id="KW-1185">Reference proteome</keyword>
<keyword evidence="4 9" id="KW-1003">Cell membrane</keyword>
<dbReference type="PANTHER" id="PTHR34308">
    <property type="entry name" value="COBALAMIN BIOSYNTHESIS PROTEIN CBIB"/>
    <property type="match status" value="1"/>
</dbReference>
<evidence type="ECO:0000256" key="5">
    <source>
        <dbReference type="ARBA" id="ARBA00022573"/>
    </source>
</evidence>
<proteinExistence type="inferred from homology"/>
<evidence type="ECO:0000256" key="6">
    <source>
        <dbReference type="ARBA" id="ARBA00022692"/>
    </source>
</evidence>
<dbReference type="KEGG" id="blr:BRLA_c021800"/>
<dbReference type="eggNOG" id="COG1270">
    <property type="taxonomic scope" value="Bacteria"/>
</dbReference>
<dbReference type="GO" id="GO:0005886">
    <property type="term" value="C:plasma membrane"/>
    <property type="evidence" value="ECO:0007669"/>
    <property type="project" value="UniProtKB-SubCell"/>
</dbReference>
<reference evidence="10 11" key="1">
    <citation type="journal article" date="2011" name="J. Bacteriol.">
        <title>Genome sequence of Brevibacillus laterosporus LMG 15441, a pathogen of invertebrates.</title>
        <authorList>
            <person name="Djukic M."/>
            <person name="Poehlein A."/>
            <person name="Thurmer A."/>
            <person name="Daniel R."/>
        </authorList>
    </citation>
    <scope>NUCLEOTIDE SEQUENCE [LARGE SCALE GENOMIC DNA]</scope>
    <source>
        <strain evidence="10 11">LMG 15441</strain>
    </source>
</reference>
<evidence type="ECO:0000256" key="8">
    <source>
        <dbReference type="ARBA" id="ARBA00023136"/>
    </source>
</evidence>
<dbReference type="GO" id="GO:0015420">
    <property type="term" value="F:ABC-type vitamin B12 transporter activity"/>
    <property type="evidence" value="ECO:0007669"/>
    <property type="project" value="UniProtKB-UniRule"/>
</dbReference>
<evidence type="ECO:0000256" key="3">
    <source>
        <dbReference type="ARBA" id="ARBA00006263"/>
    </source>
</evidence>
<dbReference type="PANTHER" id="PTHR34308:SF1">
    <property type="entry name" value="COBALAMIN BIOSYNTHESIS PROTEIN CBIB"/>
    <property type="match status" value="1"/>
</dbReference>
<keyword evidence="5 9" id="KW-0169">Cobalamin biosynthesis</keyword>
<dbReference type="STRING" id="1042163.BRLA_c021800"/>
<comment type="subcellular location">
    <subcellularLocation>
        <location evidence="1 9">Cell membrane</location>
        <topology evidence="1 9">Multi-pass membrane protein</topology>
    </subcellularLocation>
</comment>
<evidence type="ECO:0000256" key="2">
    <source>
        <dbReference type="ARBA" id="ARBA00004953"/>
    </source>
</evidence>
<evidence type="ECO:0000313" key="10">
    <source>
        <dbReference type="EMBL" id="AIG26501.1"/>
    </source>
</evidence>